<name>A0A6C1FBR8_BUCUN</name>
<comment type="similarity">
    <text evidence="1 5">Belongs to the CoaE family.</text>
</comment>
<reference evidence="7 8" key="1">
    <citation type="submission" date="2020-01" db="EMBL/GenBank/DDBJ databases">
        <title>Complete genome of Buchnera aphidicola isolated from Chaitophorus populeti.</title>
        <authorList>
            <person name="Park J."/>
            <person name="Xi H."/>
        </authorList>
    </citation>
    <scope>NUCLEOTIDE SEQUENCE [LARGE SCALE GENOMIC DNA]</scope>
    <source>
        <strain evidence="7 8">UsonBac</strain>
    </source>
</reference>
<evidence type="ECO:0000256" key="6">
    <source>
        <dbReference type="NCBIfam" id="TIGR00152"/>
    </source>
</evidence>
<dbReference type="NCBIfam" id="TIGR00152">
    <property type="entry name" value="dephospho-CoA kinase"/>
    <property type="match status" value="1"/>
</dbReference>
<dbReference type="InterPro" id="IPR001977">
    <property type="entry name" value="Depp_CoAkinase"/>
</dbReference>
<dbReference type="Gene3D" id="3.40.50.300">
    <property type="entry name" value="P-loop containing nucleotide triphosphate hydrolases"/>
    <property type="match status" value="1"/>
</dbReference>
<gene>
    <name evidence="5" type="primary">coaE</name>
    <name evidence="7" type="ORF">GUU85_00945</name>
</gene>
<keyword evidence="3 5" id="KW-0067">ATP-binding</keyword>
<keyword evidence="4 5" id="KW-0173">Coenzyme A biosynthesis</keyword>
<evidence type="ECO:0000256" key="2">
    <source>
        <dbReference type="ARBA" id="ARBA00022741"/>
    </source>
</evidence>
<evidence type="ECO:0000313" key="7">
    <source>
        <dbReference type="EMBL" id="QIE01936.1"/>
    </source>
</evidence>
<dbReference type="Proteomes" id="UP000502958">
    <property type="component" value="Chromosome"/>
</dbReference>
<dbReference type="GO" id="GO:0015937">
    <property type="term" value="P:coenzyme A biosynthetic process"/>
    <property type="evidence" value="ECO:0007669"/>
    <property type="project" value="UniProtKB-UniRule"/>
</dbReference>
<comment type="function">
    <text evidence="5">Catalyzes the phosphorylation of the 3'-hydroxyl group of dephosphocoenzyme A to form coenzyme A.</text>
</comment>
<feature type="binding site" evidence="5">
    <location>
        <begin position="12"/>
        <end position="17"/>
    </location>
    <ligand>
        <name>ATP</name>
        <dbReference type="ChEBI" id="CHEBI:30616"/>
    </ligand>
</feature>
<comment type="subcellular location">
    <subcellularLocation>
        <location evidence="5">Cytoplasm</location>
    </subcellularLocation>
</comment>
<dbReference type="HAMAP" id="MF_00376">
    <property type="entry name" value="Dephospho_CoA_kinase"/>
    <property type="match status" value="1"/>
</dbReference>
<dbReference type="InterPro" id="IPR027417">
    <property type="entry name" value="P-loop_NTPase"/>
</dbReference>
<dbReference type="GO" id="GO:0004140">
    <property type="term" value="F:dephospho-CoA kinase activity"/>
    <property type="evidence" value="ECO:0007669"/>
    <property type="project" value="UniProtKB-UniRule"/>
</dbReference>
<dbReference type="GO" id="GO:0005737">
    <property type="term" value="C:cytoplasm"/>
    <property type="evidence" value="ECO:0007669"/>
    <property type="project" value="UniProtKB-SubCell"/>
</dbReference>
<sequence length="216" mass="25380">MTYIVALTGGIGSGKTTCSNHFKKLGIDIIDTDVIAKNILNNNITISYAVKKKIGKKILNTDNSINRSLLRKQILNNPNDRLWLEDLLHPKIYKETEYQIKHVKSIWCLWVVPLLVEKRLENKVNRILLVDISIKEQIKRIIKRDKIHRTEAKKIIAIQATRKQRISIADDIIFNKKNNTNMRLSVHYLNLFYIYLSTKYKKNKINVKKNYLTKFY</sequence>
<dbReference type="PROSITE" id="PS51219">
    <property type="entry name" value="DPCK"/>
    <property type="match status" value="1"/>
</dbReference>
<evidence type="ECO:0000256" key="4">
    <source>
        <dbReference type="ARBA" id="ARBA00022993"/>
    </source>
</evidence>
<keyword evidence="5 7" id="KW-0418">Kinase</keyword>
<dbReference type="PANTHER" id="PTHR10695">
    <property type="entry name" value="DEPHOSPHO-COA KINASE-RELATED"/>
    <property type="match status" value="1"/>
</dbReference>
<protein>
    <recommendedName>
        <fullName evidence="5 6">Dephospho-CoA kinase</fullName>
        <ecNumber evidence="5 6">2.7.1.24</ecNumber>
    </recommendedName>
    <alternativeName>
        <fullName evidence="5">Dephosphocoenzyme A kinase</fullName>
    </alternativeName>
</protein>
<evidence type="ECO:0000256" key="5">
    <source>
        <dbReference type="HAMAP-Rule" id="MF_00376"/>
    </source>
</evidence>
<accession>A0A6C1FBR8</accession>
<keyword evidence="5" id="KW-0963">Cytoplasm</keyword>
<dbReference type="EC" id="2.7.1.24" evidence="5 6"/>
<dbReference type="GO" id="GO:0005524">
    <property type="term" value="F:ATP binding"/>
    <property type="evidence" value="ECO:0007669"/>
    <property type="project" value="UniProtKB-UniRule"/>
</dbReference>
<proteinExistence type="inferred from homology"/>
<dbReference type="UniPathway" id="UPA00241">
    <property type="reaction ID" value="UER00356"/>
</dbReference>
<dbReference type="RefSeq" id="WP_163119121.1">
    <property type="nucleotide sequence ID" value="NZ_CP047588.1"/>
</dbReference>
<dbReference type="AlphaFoldDB" id="A0A6C1FBR8"/>
<keyword evidence="5 7" id="KW-0808">Transferase</keyword>
<dbReference type="CDD" id="cd02022">
    <property type="entry name" value="DPCK"/>
    <property type="match status" value="1"/>
</dbReference>
<comment type="catalytic activity">
    <reaction evidence="5">
        <text>3'-dephospho-CoA + ATP = ADP + CoA + H(+)</text>
        <dbReference type="Rhea" id="RHEA:18245"/>
        <dbReference type="ChEBI" id="CHEBI:15378"/>
        <dbReference type="ChEBI" id="CHEBI:30616"/>
        <dbReference type="ChEBI" id="CHEBI:57287"/>
        <dbReference type="ChEBI" id="CHEBI:57328"/>
        <dbReference type="ChEBI" id="CHEBI:456216"/>
        <dbReference type="EC" id="2.7.1.24"/>
    </reaction>
</comment>
<evidence type="ECO:0000313" key="8">
    <source>
        <dbReference type="Proteomes" id="UP000502958"/>
    </source>
</evidence>
<evidence type="ECO:0000256" key="1">
    <source>
        <dbReference type="ARBA" id="ARBA00009018"/>
    </source>
</evidence>
<comment type="pathway">
    <text evidence="5">Cofactor biosynthesis; coenzyme A biosynthesis; CoA from (R)-pantothenate: step 5/5.</text>
</comment>
<dbReference type="PANTHER" id="PTHR10695:SF46">
    <property type="entry name" value="BIFUNCTIONAL COENZYME A SYNTHASE-RELATED"/>
    <property type="match status" value="1"/>
</dbReference>
<dbReference type="EMBL" id="CP047588">
    <property type="protein sequence ID" value="QIE01936.1"/>
    <property type="molecule type" value="Genomic_DNA"/>
</dbReference>
<organism evidence="7 8">
    <name type="scientific">Buchnera aphidicola subsp. Uroleucon sonchi</name>
    <dbReference type="NCBI Taxonomy" id="118118"/>
    <lineage>
        <taxon>Bacteria</taxon>
        <taxon>Pseudomonadati</taxon>
        <taxon>Pseudomonadota</taxon>
        <taxon>Gammaproteobacteria</taxon>
        <taxon>Enterobacterales</taxon>
        <taxon>Erwiniaceae</taxon>
        <taxon>Buchnera</taxon>
    </lineage>
</organism>
<keyword evidence="2 5" id="KW-0547">Nucleotide-binding</keyword>
<dbReference type="Pfam" id="PF01121">
    <property type="entry name" value="CoaE"/>
    <property type="match status" value="1"/>
</dbReference>
<evidence type="ECO:0000256" key="3">
    <source>
        <dbReference type="ARBA" id="ARBA00022840"/>
    </source>
</evidence>
<dbReference type="SUPFAM" id="SSF52540">
    <property type="entry name" value="P-loop containing nucleoside triphosphate hydrolases"/>
    <property type="match status" value="1"/>
</dbReference>